<dbReference type="InterPro" id="IPR002881">
    <property type="entry name" value="DUF58"/>
</dbReference>
<dbReference type="RefSeq" id="WP_107956599.1">
    <property type="nucleotide sequence ID" value="NZ_QAOG01000001.1"/>
</dbReference>
<proteinExistence type="predicted"/>
<evidence type="ECO:0000259" key="2">
    <source>
        <dbReference type="Pfam" id="PF01882"/>
    </source>
</evidence>
<keyword evidence="1" id="KW-0472">Membrane</keyword>
<name>A0A2T5GSH6_9SPHN</name>
<protein>
    <submittedName>
        <fullName evidence="3">Uncharacterized protein (DUF58 family)</fullName>
    </submittedName>
</protein>
<dbReference type="SUPFAM" id="SSF53300">
    <property type="entry name" value="vWA-like"/>
    <property type="match status" value="1"/>
</dbReference>
<dbReference type="PANTHER" id="PTHR33608:SF3">
    <property type="entry name" value="SLR2013 PROTEIN"/>
    <property type="match status" value="1"/>
</dbReference>
<keyword evidence="1" id="KW-0812">Transmembrane</keyword>
<dbReference type="Proteomes" id="UP000244189">
    <property type="component" value="Unassembled WGS sequence"/>
</dbReference>
<accession>A0A2T5GSH6</accession>
<comment type="caution">
    <text evidence="3">The sequence shown here is derived from an EMBL/GenBank/DDBJ whole genome shotgun (WGS) entry which is preliminary data.</text>
</comment>
<keyword evidence="1" id="KW-1133">Transmembrane helix</keyword>
<reference evidence="3 4" key="1">
    <citation type="submission" date="2018-04" db="EMBL/GenBank/DDBJ databases">
        <title>Genomic Encyclopedia of Type Strains, Phase III (KMG-III): the genomes of soil and plant-associated and newly described type strains.</title>
        <authorList>
            <person name="Whitman W."/>
        </authorList>
    </citation>
    <scope>NUCLEOTIDE SEQUENCE [LARGE SCALE GENOMIC DNA]</scope>
    <source>
        <strain evidence="3 4">MA101b</strain>
    </source>
</reference>
<feature type="transmembrane region" description="Helical" evidence="1">
    <location>
        <begin position="7"/>
        <end position="28"/>
    </location>
</feature>
<dbReference type="PANTHER" id="PTHR33608">
    <property type="entry name" value="BLL2464 PROTEIN"/>
    <property type="match status" value="1"/>
</dbReference>
<dbReference type="AlphaFoldDB" id="A0A2T5GSH6"/>
<organism evidence="3 4">
    <name type="scientific">Sphingomonas aurantiaca</name>
    <dbReference type="NCBI Taxonomy" id="185949"/>
    <lineage>
        <taxon>Bacteria</taxon>
        <taxon>Pseudomonadati</taxon>
        <taxon>Pseudomonadota</taxon>
        <taxon>Alphaproteobacteria</taxon>
        <taxon>Sphingomonadales</taxon>
        <taxon>Sphingomonadaceae</taxon>
        <taxon>Sphingomonas</taxon>
    </lineage>
</organism>
<sequence length="436" mass="47682">MIYPTRMAVLAAAIGVPVTLLVAMLFPATWYAGLGWPLAVLTLVFADAVLGHARARVVLALPRSAAVGVSLSVPIEIWIDARRPASAAQVALAPDPLLSFVDAAPLDVALIAGRGTATVALTPLRRGTARLGTIWVRWAGPLGLAWRQARIDGDRTLPILPDIEAVRRQGAQVFQRHAVQGLLAQSDRGDGTDFDALVEFRSGVDRRAIDWKQSARHRKLYAKEYRTERNSQIVFAIDSGRQMSEPVDGIPRVDRAVSAVLLAGWLALKLGDRVALHAFDSRPRMASGFISGAGAFAELQHLAAGIDYSGDESNYTFALTTLAARLKRRSMIVLFTEFTDPISADFMVRAVARLLKTHLVLIVVLRDDELETIVDRAPEQAADVTRAVTAAALLRDRRLVLLRLRHLGVHVIESPYDQVAERLVEGYVDLKRRSLL</sequence>
<gene>
    <name evidence="3" type="ORF">C8J26_0548</name>
</gene>
<dbReference type="EMBL" id="QAOG01000001">
    <property type="protein sequence ID" value="PTQ62269.1"/>
    <property type="molecule type" value="Genomic_DNA"/>
</dbReference>
<dbReference type="InterPro" id="IPR036465">
    <property type="entry name" value="vWFA_dom_sf"/>
</dbReference>
<evidence type="ECO:0000313" key="3">
    <source>
        <dbReference type="EMBL" id="PTQ62269.1"/>
    </source>
</evidence>
<evidence type="ECO:0000313" key="4">
    <source>
        <dbReference type="Proteomes" id="UP000244189"/>
    </source>
</evidence>
<feature type="domain" description="DUF58" evidence="2">
    <location>
        <begin position="199"/>
        <end position="369"/>
    </location>
</feature>
<dbReference type="Pfam" id="PF01882">
    <property type="entry name" value="DUF58"/>
    <property type="match status" value="1"/>
</dbReference>
<keyword evidence="4" id="KW-1185">Reference proteome</keyword>
<evidence type="ECO:0000256" key="1">
    <source>
        <dbReference type="SAM" id="Phobius"/>
    </source>
</evidence>
<dbReference type="Gene3D" id="3.40.50.410">
    <property type="entry name" value="von Willebrand factor, type A domain"/>
    <property type="match status" value="1"/>
</dbReference>